<gene>
    <name evidence="2" type="ORF">AL072_25785</name>
</gene>
<reference evidence="3" key="1">
    <citation type="submission" date="2015-08" db="EMBL/GenBank/DDBJ databases">
        <title>Complete Genome Sequence of Azospirillum thiophilum BV-S.</title>
        <authorList>
            <person name="Fomenkov A."/>
            <person name="Vincze T."/>
            <person name="Grabovich M."/>
            <person name="Dubinina G."/>
            <person name="Orlova M."/>
            <person name="Belousova E."/>
            <person name="Roberts R.J."/>
        </authorList>
    </citation>
    <scope>NUCLEOTIDE SEQUENCE [LARGE SCALE GENOMIC DNA]</scope>
    <source>
        <strain evidence="3">BV-S</strain>
    </source>
</reference>
<dbReference type="SUPFAM" id="SSF51735">
    <property type="entry name" value="NAD(P)-binding Rossmann-fold domains"/>
    <property type="match status" value="1"/>
</dbReference>
<dbReference type="Pfam" id="PF22917">
    <property type="entry name" value="PRISE"/>
    <property type="match status" value="1"/>
</dbReference>
<dbReference type="KEGG" id="ati:AL072_25785"/>
<feature type="domain" description="PRISE-like Rossmann-fold" evidence="1">
    <location>
        <begin position="57"/>
        <end position="291"/>
    </location>
</feature>
<dbReference type="Proteomes" id="UP000069935">
    <property type="component" value="Chromosome 4"/>
</dbReference>
<organism evidence="2 3">
    <name type="scientific">Azospirillum thiophilum</name>
    <dbReference type="NCBI Taxonomy" id="528244"/>
    <lineage>
        <taxon>Bacteria</taxon>
        <taxon>Pseudomonadati</taxon>
        <taxon>Pseudomonadota</taxon>
        <taxon>Alphaproteobacteria</taxon>
        <taxon>Rhodospirillales</taxon>
        <taxon>Azospirillaceae</taxon>
        <taxon>Azospirillum</taxon>
    </lineage>
</organism>
<dbReference type="CDD" id="cd08948">
    <property type="entry name" value="5beta-POR_like_SDR_a"/>
    <property type="match status" value="1"/>
</dbReference>
<protein>
    <recommendedName>
        <fullName evidence="1">PRISE-like Rossmann-fold domain-containing protein</fullName>
    </recommendedName>
</protein>
<dbReference type="AlphaFoldDB" id="A0AAC8W3D6"/>
<dbReference type="Gene3D" id="3.40.50.720">
    <property type="entry name" value="NAD(P)-binding Rossmann-like Domain"/>
    <property type="match status" value="1"/>
</dbReference>
<proteinExistence type="predicted"/>
<dbReference type="PANTHER" id="PTHR32487:SF0">
    <property type="entry name" value="3-OXO-DELTA(4,5)-STEROID 5-BETA-REDUCTASE"/>
    <property type="match status" value="1"/>
</dbReference>
<dbReference type="EMBL" id="CP012404">
    <property type="protein sequence ID" value="ALG74355.1"/>
    <property type="molecule type" value="Genomic_DNA"/>
</dbReference>
<dbReference type="PANTHER" id="PTHR32487">
    <property type="entry name" value="3-OXO-DELTA(4,5)-STEROID 5-BETA-REDUCTASE"/>
    <property type="match status" value="1"/>
</dbReference>
<dbReference type="InterPro" id="IPR055222">
    <property type="entry name" value="PRISE-like_Rossmann-fold"/>
</dbReference>
<name>A0AAC8W3D6_9PROT</name>
<evidence type="ECO:0000259" key="1">
    <source>
        <dbReference type="Pfam" id="PF22917"/>
    </source>
</evidence>
<dbReference type="RefSeq" id="WP_045583806.1">
    <property type="nucleotide sequence ID" value="NZ_CP012404.1"/>
</dbReference>
<keyword evidence="3" id="KW-1185">Reference proteome</keyword>
<evidence type="ECO:0000313" key="3">
    <source>
        <dbReference type="Proteomes" id="UP000069935"/>
    </source>
</evidence>
<dbReference type="InterPro" id="IPR036291">
    <property type="entry name" value="NAD(P)-bd_dom_sf"/>
</dbReference>
<reference evidence="2 3" key="2">
    <citation type="journal article" date="2016" name="Genome Announc.">
        <title>Complete Genome Sequence of a Strain of Azospirillum thiophilum Isolated from a Sulfide Spring.</title>
        <authorList>
            <person name="Fomenkov A."/>
            <person name="Vincze T."/>
            <person name="Grabovich M."/>
            <person name="Anton B.P."/>
            <person name="Dubinina G."/>
            <person name="Orlova M."/>
            <person name="Belousova E."/>
            <person name="Roberts R.J."/>
        </authorList>
    </citation>
    <scope>NUCLEOTIDE SEQUENCE [LARGE SCALE GENOMIC DNA]</scope>
    <source>
        <strain evidence="2 3">BV-S</strain>
    </source>
</reference>
<accession>A0AAC8W3D6</accession>
<sequence length="351" mass="39008">MGGTRKALIVGATGIVGGAVLDHLVSAEDWDVVAASRKPPLRDTGAAWLPLDLLDPADCRRAIAGQRDVTHVFYTAYAKAPTPAAEVAVNLPMLTNLMDALDSEAAGLRHVQLVHGQKWYGSHLGPYRTPAREDDPRHIPPNFYYDQQDALAARQRGREWTWSAVRPQAPLTFSLGSPMNQLLVVALYGSMCRELGLPLDFPGKPGCFEALYQVTDPGLLARAMEHVAVTPRCANQAFNVTNGDLFRWANLWPRLAGFFGVPQGRVRPLSLARIMADKSSLWQRMTRVHTLAPHAMETLVDWAWGDFVFGSDYDNVSSLLRLRDSGFHECIDSEQLYLQKLQELRDNRIIP</sequence>
<evidence type="ECO:0000313" key="2">
    <source>
        <dbReference type="EMBL" id="ALG74355.1"/>
    </source>
</evidence>